<dbReference type="EMBL" id="ASGP02000002">
    <property type="protein sequence ID" value="KAH9520474.1"/>
    <property type="molecule type" value="Genomic_DNA"/>
</dbReference>
<evidence type="ECO:0000313" key="1">
    <source>
        <dbReference type="EMBL" id="KAH9520474.1"/>
    </source>
</evidence>
<proteinExistence type="predicted"/>
<reference evidence="1" key="1">
    <citation type="submission" date="2013-05" db="EMBL/GenBank/DDBJ databases">
        <authorList>
            <person name="Yim A.K.Y."/>
            <person name="Chan T.F."/>
            <person name="Ji K.M."/>
            <person name="Liu X.Y."/>
            <person name="Zhou J.W."/>
            <person name="Li R.Q."/>
            <person name="Yang K.Y."/>
            <person name="Li J."/>
            <person name="Li M."/>
            <person name="Law P.T.W."/>
            <person name="Wu Y.L."/>
            <person name="Cai Z.L."/>
            <person name="Qin H."/>
            <person name="Bao Y."/>
            <person name="Leung R.K.K."/>
            <person name="Ng P.K.S."/>
            <person name="Zou J."/>
            <person name="Zhong X.J."/>
            <person name="Ran P.X."/>
            <person name="Zhong N.S."/>
            <person name="Liu Z.G."/>
            <person name="Tsui S.K.W."/>
        </authorList>
    </citation>
    <scope>NUCLEOTIDE SEQUENCE</scope>
    <source>
        <strain evidence="1">Derf</strain>
        <tissue evidence="1">Whole organism</tissue>
    </source>
</reference>
<organism evidence="1 2">
    <name type="scientific">Dermatophagoides farinae</name>
    <name type="common">American house dust mite</name>
    <dbReference type="NCBI Taxonomy" id="6954"/>
    <lineage>
        <taxon>Eukaryota</taxon>
        <taxon>Metazoa</taxon>
        <taxon>Ecdysozoa</taxon>
        <taxon>Arthropoda</taxon>
        <taxon>Chelicerata</taxon>
        <taxon>Arachnida</taxon>
        <taxon>Acari</taxon>
        <taxon>Acariformes</taxon>
        <taxon>Sarcoptiformes</taxon>
        <taxon>Astigmata</taxon>
        <taxon>Psoroptidia</taxon>
        <taxon>Analgoidea</taxon>
        <taxon>Pyroglyphidae</taxon>
        <taxon>Dermatophagoidinae</taxon>
        <taxon>Dermatophagoides</taxon>
    </lineage>
</organism>
<accession>A0A922I1E6</accession>
<sequence>MIILFSGDGCCQQITIQVGIEFFQSLKSNNYIAYNINNDIINLVNLDEEPVELVESLSYWIGYCGSIHEQQVVNWHGMATPPPPPPRPRS</sequence>
<dbReference type="Proteomes" id="UP000790347">
    <property type="component" value="Unassembled WGS sequence"/>
</dbReference>
<name>A0A922I1E6_DERFA</name>
<protein>
    <submittedName>
        <fullName evidence="1">Uncharacterized protein</fullName>
    </submittedName>
</protein>
<dbReference type="AlphaFoldDB" id="A0A922I1E6"/>
<reference evidence="1" key="2">
    <citation type="journal article" date="2022" name="Res Sq">
        <title>Comparative Genomics Reveals Insights into the Divergent Evolution of Astigmatic Mites and Household Pest Adaptations.</title>
        <authorList>
            <person name="Xiong Q."/>
            <person name="Wan A.T.-Y."/>
            <person name="Liu X.-Y."/>
            <person name="Fung C.S.-H."/>
            <person name="Xiao X."/>
            <person name="Malainual N."/>
            <person name="Hou J."/>
            <person name="Wang L."/>
            <person name="Wang M."/>
            <person name="Yang K."/>
            <person name="Cui Y."/>
            <person name="Leung E."/>
            <person name="Nong W."/>
            <person name="Shin S.-K."/>
            <person name="Au S."/>
            <person name="Jeong K.Y."/>
            <person name="Chew F.T."/>
            <person name="Hui J."/>
            <person name="Leung T.F."/>
            <person name="Tungtrongchitr A."/>
            <person name="Zhong N."/>
            <person name="Liu Z."/>
            <person name="Tsui S."/>
        </authorList>
    </citation>
    <scope>NUCLEOTIDE SEQUENCE</scope>
    <source>
        <strain evidence="1">Derf</strain>
        <tissue evidence="1">Whole organism</tissue>
    </source>
</reference>
<evidence type="ECO:0000313" key="2">
    <source>
        <dbReference type="Proteomes" id="UP000790347"/>
    </source>
</evidence>
<gene>
    <name evidence="1" type="ORF">DERF_004182</name>
</gene>
<comment type="caution">
    <text evidence="1">The sequence shown here is derived from an EMBL/GenBank/DDBJ whole genome shotgun (WGS) entry which is preliminary data.</text>
</comment>
<keyword evidence="2" id="KW-1185">Reference proteome</keyword>